<dbReference type="Gene3D" id="1.20.1050.10">
    <property type="match status" value="1"/>
</dbReference>
<dbReference type="InterPro" id="IPR050983">
    <property type="entry name" value="GST_Omega/HSP26"/>
</dbReference>
<dbReference type="GO" id="GO:0005737">
    <property type="term" value="C:cytoplasm"/>
    <property type="evidence" value="ECO:0007669"/>
    <property type="project" value="TreeGrafter"/>
</dbReference>
<proteinExistence type="predicted"/>
<dbReference type="EMBL" id="UIDG01000629">
    <property type="protein sequence ID" value="SUS08573.1"/>
    <property type="molecule type" value="Genomic_DNA"/>
</dbReference>
<evidence type="ECO:0000313" key="3">
    <source>
        <dbReference type="EMBL" id="SUS08586.1"/>
    </source>
</evidence>
<dbReference type="InterPro" id="IPR004045">
    <property type="entry name" value="Glutathione_S-Trfase_N"/>
</dbReference>
<reference evidence="3" key="1">
    <citation type="submission" date="2018-07" db="EMBL/GenBank/DDBJ databases">
        <authorList>
            <person name="Quirk P.G."/>
            <person name="Krulwich T.A."/>
        </authorList>
    </citation>
    <scope>NUCLEOTIDE SEQUENCE</scope>
</reference>
<dbReference type="CDD" id="cd03049">
    <property type="entry name" value="GST_N_3"/>
    <property type="match status" value="1"/>
</dbReference>
<dbReference type="PROSITE" id="PS50404">
    <property type="entry name" value="GST_NTER"/>
    <property type="match status" value="1"/>
</dbReference>
<dbReference type="GO" id="GO:0016740">
    <property type="term" value="F:transferase activity"/>
    <property type="evidence" value="ECO:0007669"/>
    <property type="project" value="UniProtKB-KW"/>
</dbReference>
<sequence>MKLRYSPTSPYVRKVSATAIEKRLDDRIERIPTNVWDAATDIGNDNPLGKVPTLITDDVGVLYDSPVICEYLDSLAPAPRLFPLAGPLRWQALKQQALADGLLDAGVACFLEARRPESERSAGWIARQSATARRALDAMEAGVSSFTPEVTIGHIATACALGWLLYRQPFEDWRPARQRLNGWYEQFLARPSMQATLPHEP</sequence>
<dbReference type="PANTHER" id="PTHR43968:SF6">
    <property type="entry name" value="GLUTATHIONE S-TRANSFERASE OMEGA"/>
    <property type="match status" value="1"/>
</dbReference>
<gene>
    <name evidence="2" type="ORF">DF3PB_750012</name>
    <name evidence="3" type="ORF">DF3PB_760012</name>
</gene>
<evidence type="ECO:0000259" key="1">
    <source>
        <dbReference type="PROSITE" id="PS50404"/>
    </source>
</evidence>
<dbReference type="CDD" id="cd03205">
    <property type="entry name" value="GST_C_6"/>
    <property type="match status" value="1"/>
</dbReference>
<dbReference type="Pfam" id="PF13410">
    <property type="entry name" value="GST_C_2"/>
    <property type="match status" value="1"/>
</dbReference>
<keyword evidence="3" id="KW-0808">Transferase</keyword>
<dbReference type="EMBL" id="UIDG01000630">
    <property type="protein sequence ID" value="SUS08586.1"/>
    <property type="molecule type" value="Genomic_DNA"/>
</dbReference>
<evidence type="ECO:0000313" key="2">
    <source>
        <dbReference type="EMBL" id="SUS08573.1"/>
    </source>
</evidence>
<dbReference type="SUPFAM" id="SSF47616">
    <property type="entry name" value="GST C-terminal domain-like"/>
    <property type="match status" value="1"/>
</dbReference>
<dbReference type="Pfam" id="PF13409">
    <property type="entry name" value="GST_N_2"/>
    <property type="match status" value="1"/>
</dbReference>
<dbReference type="InterPro" id="IPR036282">
    <property type="entry name" value="Glutathione-S-Trfase_C_sf"/>
</dbReference>
<feature type="domain" description="GST N-terminal" evidence="1">
    <location>
        <begin position="1"/>
        <end position="80"/>
    </location>
</feature>
<protein>
    <submittedName>
        <fullName evidence="3">Glutathione S-transferase</fullName>
    </submittedName>
</protein>
<dbReference type="AlphaFoldDB" id="A0A380TJT8"/>
<dbReference type="SUPFAM" id="SSF52833">
    <property type="entry name" value="Thioredoxin-like"/>
    <property type="match status" value="1"/>
</dbReference>
<name>A0A380TJT8_9ZZZZ</name>
<accession>A0A380TJT8</accession>
<dbReference type="Gene3D" id="3.40.30.10">
    <property type="entry name" value="Glutaredoxin"/>
    <property type="match status" value="1"/>
</dbReference>
<dbReference type="PANTHER" id="PTHR43968">
    <property type="match status" value="1"/>
</dbReference>
<dbReference type="InterPro" id="IPR036249">
    <property type="entry name" value="Thioredoxin-like_sf"/>
</dbReference>
<organism evidence="3">
    <name type="scientific">metagenome</name>
    <dbReference type="NCBI Taxonomy" id="256318"/>
    <lineage>
        <taxon>unclassified sequences</taxon>
        <taxon>metagenomes</taxon>
    </lineage>
</organism>